<dbReference type="PATRIC" id="fig|158899.10.peg.4072"/>
<dbReference type="EMBL" id="CP013232">
    <property type="protein sequence ID" value="AMO96714.1"/>
    <property type="molecule type" value="Genomic_DNA"/>
</dbReference>
<proteinExistence type="predicted"/>
<dbReference type="GO" id="GO:0016740">
    <property type="term" value="F:transferase activity"/>
    <property type="evidence" value="ECO:0007669"/>
    <property type="project" value="UniProtKB-KW"/>
</dbReference>
<gene>
    <name evidence="1" type="ORF">CFter6_4108</name>
</gene>
<protein>
    <submittedName>
        <fullName evidence="1">Glycosyltransferase WbsX family protein</fullName>
    </submittedName>
</protein>
<evidence type="ECO:0000313" key="1">
    <source>
        <dbReference type="EMBL" id="AMO96714.1"/>
    </source>
</evidence>
<reference evidence="1 2" key="1">
    <citation type="submission" date="2015-11" db="EMBL/GenBank/DDBJ databases">
        <title>Exploring the genomic traits of fungus-feeding bacterial genus Collimonas.</title>
        <authorList>
            <person name="Song C."/>
            <person name="Schmidt R."/>
            <person name="de Jager V."/>
            <person name="Krzyzanowska D."/>
            <person name="Jongedijk E."/>
            <person name="Cankar K."/>
            <person name="Beekwilder J."/>
            <person name="van Veen A."/>
            <person name="de Boer W."/>
            <person name="van Veen J.A."/>
            <person name="Garbeva P."/>
        </authorList>
    </citation>
    <scope>NUCLEOTIDE SEQUENCE [LARGE SCALE GENOMIC DNA]</scope>
    <source>
        <strain evidence="1 2">Ter6</strain>
    </source>
</reference>
<dbReference type="Pfam" id="PF14307">
    <property type="entry name" value="Glyco_tran_WbsX"/>
    <property type="match status" value="1"/>
</dbReference>
<name>A0A127PGF2_9BURK</name>
<keyword evidence="1" id="KW-0808">Transferase</keyword>
<dbReference type="PANTHER" id="PTHR41244:SF1">
    <property type="entry name" value="GLYCOSYLTRANSFERASE"/>
    <property type="match status" value="1"/>
</dbReference>
<dbReference type="OrthoDB" id="9816564at2"/>
<evidence type="ECO:0000313" key="2">
    <source>
        <dbReference type="Proteomes" id="UP000072421"/>
    </source>
</evidence>
<sequence length="260" mass="29357">MDRDNPHERLELLDWQSMIALFEGWAERYCAHPSYFRIGGRPVCSFLNLGDFVNTYGLDGFQLIIQTARQIMQRRLGQDPFVIGVFGEATLKHCALANQTSIDGATGYGLLPEWTGPPVQHYGELIPRRAAEWAMVQRNLRVPFFPVVCAGWDATVRGEWAADLRNCRGFPWRPVVDGVNAELFGHFIDAAVAFNLAHHPDLNVVYVHAWNEWTESSAIEPSDRFGDQFLRQLQQRTRLTPLGPASNLALNGANHRNIST</sequence>
<dbReference type="Gene3D" id="3.20.20.80">
    <property type="entry name" value="Glycosidases"/>
    <property type="match status" value="1"/>
</dbReference>
<dbReference type="InterPro" id="IPR032719">
    <property type="entry name" value="WbsX"/>
</dbReference>
<dbReference type="Proteomes" id="UP000072421">
    <property type="component" value="Chromosome"/>
</dbReference>
<organism evidence="1">
    <name type="scientific">Collimonas fungivorans</name>
    <dbReference type="NCBI Taxonomy" id="158899"/>
    <lineage>
        <taxon>Bacteria</taxon>
        <taxon>Pseudomonadati</taxon>
        <taxon>Pseudomonadota</taxon>
        <taxon>Betaproteobacteria</taxon>
        <taxon>Burkholderiales</taxon>
        <taxon>Oxalobacteraceae</taxon>
        <taxon>Collimonas</taxon>
    </lineage>
</organism>
<accession>A0A127PGF2</accession>
<dbReference type="PANTHER" id="PTHR41244">
    <property type="entry name" value="RHAMNAN SYNTHESIS F"/>
    <property type="match status" value="1"/>
</dbReference>
<dbReference type="AlphaFoldDB" id="A0A127PGF2"/>
<dbReference type="RefSeq" id="WP_061541215.1">
    <property type="nucleotide sequence ID" value="NZ_CP013232.1"/>
</dbReference>